<dbReference type="Ensembl" id="ENSCINT00000017831.3">
    <property type="protein sequence ID" value="ENSCINP00000017831.3"/>
    <property type="gene ID" value="ENSCING00000008749.3"/>
</dbReference>
<keyword evidence="3" id="KW-0677">Repeat</keyword>
<dbReference type="Gene3D" id="2.60.120.290">
    <property type="entry name" value="Spermadhesin, CUB domain"/>
    <property type="match status" value="2"/>
</dbReference>
<dbReference type="EMBL" id="EAAA01002476">
    <property type="status" value="NOT_ANNOTATED_CDS"/>
    <property type="molecule type" value="Genomic_DNA"/>
</dbReference>
<feature type="chain" id="PRO_5003346921" description="CUB domain-containing protein" evidence="7">
    <location>
        <begin position="17"/>
        <end position="446"/>
    </location>
</feature>
<dbReference type="GO" id="GO:0005576">
    <property type="term" value="C:extracellular region"/>
    <property type="evidence" value="ECO:0007669"/>
    <property type="project" value="UniProtKB-SubCell"/>
</dbReference>
<feature type="domain" description="NTR" evidence="9">
    <location>
        <begin position="304"/>
        <end position="422"/>
    </location>
</feature>
<dbReference type="PROSITE" id="PS01180">
    <property type="entry name" value="CUB"/>
    <property type="match status" value="2"/>
</dbReference>
<evidence type="ECO:0000256" key="1">
    <source>
        <dbReference type="ARBA" id="ARBA00004613"/>
    </source>
</evidence>
<dbReference type="SUPFAM" id="SSF49854">
    <property type="entry name" value="Spermadhesin, CUB domain"/>
    <property type="match status" value="2"/>
</dbReference>
<evidence type="ECO:0000259" key="9">
    <source>
        <dbReference type="PROSITE" id="PS50189"/>
    </source>
</evidence>
<comment type="subcellular location">
    <subcellularLocation>
        <location evidence="1">Secreted</location>
    </subcellularLocation>
</comment>
<dbReference type="GeneTree" id="ENSGT00940000168554"/>
<dbReference type="InterPro" id="IPR008993">
    <property type="entry name" value="TIMP-like_OB-fold"/>
</dbReference>
<accession>F6T0P8</accession>
<evidence type="ECO:0000256" key="6">
    <source>
        <dbReference type="SAM" id="MobiDB-lite"/>
    </source>
</evidence>
<evidence type="ECO:0000256" key="3">
    <source>
        <dbReference type="ARBA" id="ARBA00022737"/>
    </source>
</evidence>
<reference evidence="10" key="3">
    <citation type="submission" date="2025-08" db="UniProtKB">
        <authorList>
            <consortium name="Ensembl"/>
        </authorList>
    </citation>
    <scope>IDENTIFICATION</scope>
</reference>
<dbReference type="Gene3D" id="2.40.50.120">
    <property type="match status" value="1"/>
</dbReference>
<dbReference type="PANTHER" id="PTHR24251">
    <property type="entry name" value="OVOCHYMASE-RELATED"/>
    <property type="match status" value="1"/>
</dbReference>
<dbReference type="PROSITE" id="PS50189">
    <property type="entry name" value="NTR"/>
    <property type="match status" value="1"/>
</dbReference>
<dbReference type="FunFam" id="2.60.120.290:FF:000005">
    <property type="entry name" value="Procollagen C-endopeptidase enhancer 1"/>
    <property type="match status" value="1"/>
</dbReference>
<dbReference type="InParanoid" id="F6T0P8"/>
<reference evidence="11" key="1">
    <citation type="journal article" date="2002" name="Science">
        <title>The draft genome of Ciona intestinalis: insights into chordate and vertebrate origins.</title>
        <authorList>
            <person name="Dehal P."/>
            <person name="Satou Y."/>
            <person name="Campbell R.K."/>
            <person name="Chapman J."/>
            <person name="Degnan B."/>
            <person name="De Tomaso A."/>
            <person name="Davidson B."/>
            <person name="Di Gregorio A."/>
            <person name="Gelpke M."/>
            <person name="Goodstein D.M."/>
            <person name="Harafuji N."/>
            <person name="Hastings K.E."/>
            <person name="Ho I."/>
            <person name="Hotta K."/>
            <person name="Huang W."/>
            <person name="Kawashima T."/>
            <person name="Lemaire P."/>
            <person name="Martinez D."/>
            <person name="Meinertzhagen I.A."/>
            <person name="Necula S."/>
            <person name="Nonaka M."/>
            <person name="Putnam N."/>
            <person name="Rash S."/>
            <person name="Saiga H."/>
            <person name="Satake M."/>
            <person name="Terry A."/>
            <person name="Yamada L."/>
            <person name="Wang H.G."/>
            <person name="Awazu S."/>
            <person name="Azumi K."/>
            <person name="Boore J."/>
            <person name="Branno M."/>
            <person name="Chin-Bow S."/>
            <person name="DeSantis R."/>
            <person name="Doyle S."/>
            <person name="Francino P."/>
            <person name="Keys D.N."/>
            <person name="Haga S."/>
            <person name="Hayashi H."/>
            <person name="Hino K."/>
            <person name="Imai K.S."/>
            <person name="Inaba K."/>
            <person name="Kano S."/>
            <person name="Kobayashi K."/>
            <person name="Kobayashi M."/>
            <person name="Lee B.I."/>
            <person name="Makabe K.W."/>
            <person name="Manohar C."/>
            <person name="Matassi G."/>
            <person name="Medina M."/>
            <person name="Mochizuki Y."/>
            <person name="Mount S."/>
            <person name="Morishita T."/>
            <person name="Miura S."/>
            <person name="Nakayama A."/>
            <person name="Nishizaka S."/>
            <person name="Nomoto H."/>
            <person name="Ohta F."/>
            <person name="Oishi K."/>
            <person name="Rigoutsos I."/>
            <person name="Sano M."/>
            <person name="Sasaki A."/>
            <person name="Sasakura Y."/>
            <person name="Shoguchi E."/>
            <person name="Shin-i T."/>
            <person name="Spagnuolo A."/>
            <person name="Stainier D."/>
            <person name="Suzuki M.M."/>
            <person name="Tassy O."/>
            <person name="Takatori N."/>
            <person name="Tokuoka M."/>
            <person name="Yagi K."/>
            <person name="Yoshizaki F."/>
            <person name="Wada S."/>
            <person name="Zhang C."/>
            <person name="Hyatt P.D."/>
            <person name="Larimer F."/>
            <person name="Detter C."/>
            <person name="Doggett N."/>
            <person name="Glavina T."/>
            <person name="Hawkins T."/>
            <person name="Richardson P."/>
            <person name="Lucas S."/>
            <person name="Kohara Y."/>
            <person name="Levine M."/>
            <person name="Satoh N."/>
            <person name="Rokhsar D.S."/>
        </authorList>
    </citation>
    <scope>NUCLEOTIDE SEQUENCE [LARGE SCALE GENOMIC DNA]</scope>
</reference>
<dbReference type="AlphaFoldDB" id="F6T0P8"/>
<evidence type="ECO:0000256" key="4">
    <source>
        <dbReference type="ARBA" id="ARBA00023157"/>
    </source>
</evidence>
<feature type="region of interest" description="Disordered" evidence="6">
    <location>
        <begin position="421"/>
        <end position="446"/>
    </location>
</feature>
<protein>
    <recommendedName>
        <fullName evidence="12">CUB domain-containing protein</fullName>
    </recommendedName>
</protein>
<evidence type="ECO:0000256" key="2">
    <source>
        <dbReference type="ARBA" id="ARBA00022525"/>
    </source>
</evidence>
<feature type="domain" description="CUB" evidence="8">
    <location>
        <begin position="28"/>
        <end position="140"/>
    </location>
</feature>
<dbReference type="InterPro" id="IPR035914">
    <property type="entry name" value="Sperma_CUB_dom_sf"/>
</dbReference>
<reference evidence="10" key="4">
    <citation type="submission" date="2025-09" db="UniProtKB">
        <authorList>
            <consortium name="Ensembl"/>
        </authorList>
    </citation>
    <scope>IDENTIFICATION</scope>
</reference>
<comment type="caution">
    <text evidence="5">Lacks conserved residue(s) required for the propagation of feature annotation.</text>
</comment>
<feature type="signal peptide" evidence="7">
    <location>
        <begin position="1"/>
        <end position="16"/>
    </location>
</feature>
<dbReference type="HOGENOM" id="CLU_034096_0_0_1"/>
<proteinExistence type="predicted"/>
<evidence type="ECO:0000256" key="5">
    <source>
        <dbReference type="PROSITE-ProRule" id="PRU00059"/>
    </source>
</evidence>
<dbReference type="Pfam" id="PF00431">
    <property type="entry name" value="CUB"/>
    <property type="match status" value="2"/>
</dbReference>
<dbReference type="OMA" id="GIMKCED"/>
<dbReference type="FunFam" id="2.60.120.290:FF:000013">
    <property type="entry name" value="Membrane frizzled-related protein"/>
    <property type="match status" value="1"/>
</dbReference>
<dbReference type="STRING" id="7719.ENSCINP00000017831"/>
<evidence type="ECO:0000313" key="10">
    <source>
        <dbReference type="Ensembl" id="ENSCINP00000017831.3"/>
    </source>
</evidence>
<keyword evidence="7" id="KW-0732">Signal</keyword>
<keyword evidence="2" id="KW-0964">Secreted</keyword>
<name>F6T0P8_CIOIN</name>
<keyword evidence="4 5" id="KW-1015">Disulfide bond</keyword>
<evidence type="ECO:0008006" key="12">
    <source>
        <dbReference type="Google" id="ProtNLM"/>
    </source>
</evidence>
<keyword evidence="11" id="KW-1185">Reference proteome</keyword>
<reference evidence="10" key="2">
    <citation type="journal article" date="2008" name="Genome Biol.">
        <title>Improved genome assembly and evidence-based global gene model set for the chordate Ciona intestinalis: new insight into intron and operon populations.</title>
        <authorList>
            <person name="Satou Y."/>
            <person name="Mineta K."/>
            <person name="Ogasawara M."/>
            <person name="Sasakura Y."/>
            <person name="Shoguchi E."/>
            <person name="Ueno K."/>
            <person name="Yamada L."/>
            <person name="Matsumoto J."/>
            <person name="Wasserscheid J."/>
            <person name="Dewar K."/>
            <person name="Wiley G.B."/>
            <person name="Macmil S.L."/>
            <person name="Roe B.A."/>
            <person name="Zeller R.W."/>
            <person name="Hastings K.E."/>
            <person name="Lemaire P."/>
            <person name="Lindquist E."/>
            <person name="Endo T."/>
            <person name="Hotta K."/>
            <person name="Inaba K."/>
        </authorList>
    </citation>
    <scope>NUCLEOTIDE SEQUENCE [LARGE SCALE GENOMIC DNA]</scope>
    <source>
        <strain evidence="10">wild type</strain>
    </source>
</reference>
<dbReference type="SMART" id="SM00042">
    <property type="entry name" value="CUB"/>
    <property type="match status" value="2"/>
</dbReference>
<dbReference type="PANTHER" id="PTHR24251:SF42">
    <property type="entry name" value="CUB DOMAIN-CONTAINING PROTEIN"/>
    <property type="match status" value="1"/>
</dbReference>
<dbReference type="InterPro" id="IPR000859">
    <property type="entry name" value="CUB_dom"/>
</dbReference>
<organism evidence="10 11">
    <name type="scientific">Ciona intestinalis</name>
    <name type="common">Transparent sea squirt</name>
    <name type="synonym">Ascidia intestinalis</name>
    <dbReference type="NCBI Taxonomy" id="7719"/>
    <lineage>
        <taxon>Eukaryota</taxon>
        <taxon>Metazoa</taxon>
        <taxon>Chordata</taxon>
        <taxon>Tunicata</taxon>
        <taxon>Ascidiacea</taxon>
        <taxon>Phlebobranchia</taxon>
        <taxon>Cionidae</taxon>
        <taxon>Ciona</taxon>
    </lineage>
</organism>
<dbReference type="InterPro" id="IPR018933">
    <property type="entry name" value="Netrin_module_non-TIMP"/>
</dbReference>
<feature type="domain" description="CUB" evidence="8">
    <location>
        <begin position="150"/>
        <end position="266"/>
    </location>
</feature>
<dbReference type="SUPFAM" id="SSF50242">
    <property type="entry name" value="TIMP-like"/>
    <property type="match status" value="1"/>
</dbReference>
<evidence type="ECO:0000313" key="11">
    <source>
        <dbReference type="Proteomes" id="UP000008144"/>
    </source>
</evidence>
<dbReference type="InterPro" id="IPR001134">
    <property type="entry name" value="Netrin_domain"/>
</dbReference>
<feature type="disulfide bond" evidence="5">
    <location>
        <begin position="150"/>
        <end position="177"/>
    </location>
</feature>
<evidence type="ECO:0000259" key="8">
    <source>
        <dbReference type="PROSITE" id="PS01180"/>
    </source>
</evidence>
<dbReference type="CDD" id="cd00041">
    <property type="entry name" value="CUB"/>
    <property type="match status" value="2"/>
</dbReference>
<evidence type="ECO:0000256" key="7">
    <source>
        <dbReference type="SAM" id="SignalP"/>
    </source>
</evidence>
<dbReference type="Proteomes" id="UP000008144">
    <property type="component" value="Chromosome 7"/>
</dbReference>
<sequence>MLTLFLLTCGALLVVGQDDTQGSVHSGCNETISEGQGVITSSNFPELYSPNTNCYWQIRVEPDRTAVVEFTYFNVENSANCGYDSVQVYNGPTVTHPKLGTFCGPFRPNRVLSTSNQILLTFKSDESTQKTGFVALFYSIQLQRAEPNSCGGLLTEDEGGFHSVNFPKSNYPNGMTCVWHIRTSPDRRVVLRFVNFELEADKTGDCLYDYVVIHDGRELTSNLLMNKTCGSIPSRYVTSSGNEMSIRMVTDGSGNADGFRFTYQFVSPITTTTERTTTTITTTTIAPTTTTAAAATTPSSSSVCTSDCIHNDDLATSICSLSHALLLKVVRIRNRPDGGVRVLTVVVKSFKSGSLTVRTNKKAKLWLEVPCPDCFVPLTKKSRYLVMGSMATSRGAQLNEGDFVAKLKRNLLRTAKKSLRRCRRVRRHGRKKRKNRRGKRARRPSV</sequence>
<dbReference type="Pfam" id="PF01759">
    <property type="entry name" value="NTR"/>
    <property type="match status" value="1"/>
</dbReference>
<dbReference type="EMBL" id="EAAA01002477">
    <property type="status" value="NOT_ANNOTATED_CDS"/>
    <property type="molecule type" value="Genomic_DNA"/>
</dbReference>